<dbReference type="SUPFAM" id="SSF51161">
    <property type="entry name" value="Trimeric LpxA-like enzymes"/>
    <property type="match status" value="1"/>
</dbReference>
<organism evidence="5 6">
    <name type="scientific">Kaistia dalseonensis</name>
    <dbReference type="NCBI Taxonomy" id="410840"/>
    <lineage>
        <taxon>Bacteria</taxon>
        <taxon>Pseudomonadati</taxon>
        <taxon>Pseudomonadota</taxon>
        <taxon>Alphaproteobacteria</taxon>
        <taxon>Hyphomicrobiales</taxon>
        <taxon>Kaistiaceae</taxon>
        <taxon>Kaistia</taxon>
    </lineage>
</organism>
<comment type="catalytic activity">
    <reaction evidence="4">
        <text>L-serine + acetyl-CoA = O-acetyl-L-serine + CoA</text>
        <dbReference type="Rhea" id="RHEA:24560"/>
        <dbReference type="ChEBI" id="CHEBI:33384"/>
        <dbReference type="ChEBI" id="CHEBI:57287"/>
        <dbReference type="ChEBI" id="CHEBI:57288"/>
        <dbReference type="ChEBI" id="CHEBI:58340"/>
        <dbReference type="EC" id="2.3.1.30"/>
    </reaction>
</comment>
<name>A0ABU0HF95_9HYPH</name>
<evidence type="ECO:0000256" key="4">
    <source>
        <dbReference type="PIRNR" id="PIRNR000441"/>
    </source>
</evidence>
<accession>A0ABU0HF95</accession>
<dbReference type="PANTHER" id="PTHR42811">
    <property type="entry name" value="SERINE ACETYLTRANSFERASE"/>
    <property type="match status" value="1"/>
</dbReference>
<dbReference type="InterPro" id="IPR011004">
    <property type="entry name" value="Trimer_LpxA-like_sf"/>
</dbReference>
<comment type="caution">
    <text evidence="5">The sequence shown here is derived from an EMBL/GenBank/DDBJ whole genome shotgun (WGS) entry which is preliminary data.</text>
</comment>
<gene>
    <name evidence="5" type="ORF">QO014_004599</name>
</gene>
<dbReference type="Proteomes" id="UP001241603">
    <property type="component" value="Unassembled WGS sequence"/>
</dbReference>
<reference evidence="5 6" key="1">
    <citation type="submission" date="2023-07" db="EMBL/GenBank/DDBJ databases">
        <title>Genomic Encyclopedia of Type Strains, Phase IV (KMG-IV): sequencing the most valuable type-strain genomes for metagenomic binning, comparative biology and taxonomic classification.</title>
        <authorList>
            <person name="Goeker M."/>
        </authorList>
    </citation>
    <scope>NUCLEOTIDE SEQUENCE [LARGE SCALE GENOMIC DNA]</scope>
    <source>
        <strain evidence="5 6">B6-8</strain>
    </source>
</reference>
<dbReference type="EC" id="2.3.1.30" evidence="4"/>
<dbReference type="EMBL" id="JAUSVO010000007">
    <property type="protein sequence ID" value="MDQ0440186.1"/>
    <property type="molecule type" value="Genomic_DNA"/>
</dbReference>
<dbReference type="InterPro" id="IPR005881">
    <property type="entry name" value="Ser_O-AcTrfase"/>
</dbReference>
<sequence>MSPGPANETNFFGEVQDDIDAWMSQTNHARSATLLIRLFLVEPGFQLILSHRLQKRIGTLPLIGGVLRRLLWYVTTILTGCHIAPTARIGGGAFIPHPTGIVIGGHSVVGRNVALYQQVTIGRRDPKKLEEPVIGDGCRLFVGARILGSVLIGPGCDIGAGAIVLEDLPEGVTAVGAPARIVARTQS</sequence>
<keyword evidence="6" id="KW-1185">Reference proteome</keyword>
<evidence type="ECO:0000313" key="5">
    <source>
        <dbReference type="EMBL" id="MDQ0440186.1"/>
    </source>
</evidence>
<proteinExistence type="inferred from homology"/>
<dbReference type="InterPro" id="IPR001451">
    <property type="entry name" value="Hexapep"/>
</dbReference>
<evidence type="ECO:0000313" key="6">
    <source>
        <dbReference type="Proteomes" id="UP001241603"/>
    </source>
</evidence>
<dbReference type="InterPro" id="IPR045304">
    <property type="entry name" value="LbH_SAT"/>
</dbReference>
<keyword evidence="2 4" id="KW-0808">Transferase</keyword>
<dbReference type="Pfam" id="PF00132">
    <property type="entry name" value="Hexapep"/>
    <property type="match status" value="1"/>
</dbReference>
<dbReference type="CDD" id="cd03354">
    <property type="entry name" value="LbH_SAT"/>
    <property type="match status" value="1"/>
</dbReference>
<dbReference type="Gene3D" id="2.160.10.10">
    <property type="entry name" value="Hexapeptide repeat proteins"/>
    <property type="match status" value="1"/>
</dbReference>
<evidence type="ECO:0000256" key="1">
    <source>
        <dbReference type="ARBA" id="ARBA00007274"/>
    </source>
</evidence>
<dbReference type="PIRSF" id="PIRSF000441">
    <property type="entry name" value="CysE"/>
    <property type="match status" value="1"/>
</dbReference>
<keyword evidence="3 4" id="KW-0012">Acyltransferase</keyword>
<comment type="similarity">
    <text evidence="1 4">Belongs to the transferase hexapeptide repeat family.</text>
</comment>
<evidence type="ECO:0000256" key="2">
    <source>
        <dbReference type="ARBA" id="ARBA00022679"/>
    </source>
</evidence>
<dbReference type="GO" id="GO:0009001">
    <property type="term" value="F:serine O-acetyltransferase activity"/>
    <property type="evidence" value="ECO:0007669"/>
    <property type="project" value="UniProtKB-EC"/>
</dbReference>
<evidence type="ECO:0000256" key="3">
    <source>
        <dbReference type="ARBA" id="ARBA00023315"/>
    </source>
</evidence>
<dbReference type="RefSeq" id="WP_266351057.1">
    <property type="nucleotide sequence ID" value="NZ_JAPKNG010000007.1"/>
</dbReference>
<protein>
    <recommendedName>
        <fullName evidence="4">Serine acetyltransferase</fullName>
        <ecNumber evidence="4">2.3.1.30</ecNumber>
    </recommendedName>
</protein>